<evidence type="ECO:0000313" key="7">
    <source>
        <dbReference type="Proteomes" id="UP000299084"/>
    </source>
</evidence>
<feature type="domain" description="Serpin" evidence="5">
    <location>
        <begin position="107"/>
        <end position="464"/>
    </location>
</feature>
<organism evidence="6 7">
    <name type="scientific">Camelus dromedarius</name>
    <name type="common">Dromedary</name>
    <name type="synonym">Arabian camel</name>
    <dbReference type="NCBI Taxonomy" id="9838"/>
    <lineage>
        <taxon>Eukaryota</taxon>
        <taxon>Metazoa</taxon>
        <taxon>Chordata</taxon>
        <taxon>Craniata</taxon>
        <taxon>Vertebrata</taxon>
        <taxon>Euteleostomi</taxon>
        <taxon>Mammalia</taxon>
        <taxon>Eutheria</taxon>
        <taxon>Laurasiatheria</taxon>
        <taxon>Artiodactyla</taxon>
        <taxon>Tylopoda</taxon>
        <taxon>Camelidae</taxon>
        <taxon>Camelus</taxon>
    </lineage>
</organism>
<reference evidence="6 7" key="1">
    <citation type="journal article" date="2019" name="Mol. Ecol. Resour.">
        <title>Improving Illumina assemblies with Hi-C and long reads: an example with the North African dromedary.</title>
        <authorList>
            <person name="Elbers J.P."/>
            <person name="Rogers M.F."/>
            <person name="Perelman P.L."/>
            <person name="Proskuryakova A.A."/>
            <person name="Serdyukova N.A."/>
            <person name="Johnson W.E."/>
            <person name="Horin P."/>
            <person name="Corander J."/>
            <person name="Murphy D."/>
            <person name="Burger P.A."/>
        </authorList>
    </citation>
    <scope>NUCLEOTIDE SEQUENCE [LARGE SCALE GENOMIC DNA]</scope>
    <source>
        <strain evidence="6">Drom800</strain>
        <tissue evidence="6">Blood</tissue>
    </source>
</reference>
<dbReference type="InterPro" id="IPR042185">
    <property type="entry name" value="Serpin_sf_2"/>
</dbReference>
<dbReference type="PANTHER" id="PTHR11461:SF191">
    <property type="entry name" value="PROTEIN Z-DEPENDENT PROTEASE INHIBITOR"/>
    <property type="match status" value="1"/>
</dbReference>
<dbReference type="InterPro" id="IPR000215">
    <property type="entry name" value="Serpin_fam"/>
</dbReference>
<dbReference type="AlphaFoldDB" id="A0A5N4E199"/>
<dbReference type="InterPro" id="IPR036186">
    <property type="entry name" value="Serpin_sf"/>
</dbReference>
<dbReference type="Gene3D" id="3.30.497.10">
    <property type="entry name" value="Antithrombin, subunit I, domain 2"/>
    <property type="match status" value="1"/>
</dbReference>
<accession>A0A5N4E199</accession>
<evidence type="ECO:0000256" key="2">
    <source>
        <dbReference type="ARBA" id="ARBA00022525"/>
    </source>
</evidence>
<evidence type="ECO:0000256" key="4">
    <source>
        <dbReference type="SAM" id="MobiDB-lite"/>
    </source>
</evidence>
<gene>
    <name evidence="6" type="ORF">Cadr_000006400</name>
</gene>
<dbReference type="Gene3D" id="2.30.39.10">
    <property type="entry name" value="Alpha-1-antitrypsin, domain 1"/>
    <property type="match status" value="1"/>
</dbReference>
<dbReference type="InterPro" id="IPR042178">
    <property type="entry name" value="Serpin_sf_1"/>
</dbReference>
<dbReference type="GO" id="GO:0004867">
    <property type="term" value="F:serine-type endopeptidase inhibitor activity"/>
    <property type="evidence" value="ECO:0007669"/>
    <property type="project" value="InterPro"/>
</dbReference>
<proteinExistence type="inferred from homology"/>
<feature type="region of interest" description="Disordered" evidence="4">
    <location>
        <begin position="62"/>
        <end position="86"/>
    </location>
</feature>
<keyword evidence="7" id="KW-1185">Reference proteome</keyword>
<dbReference type="GO" id="GO:0007596">
    <property type="term" value="P:blood coagulation"/>
    <property type="evidence" value="ECO:0007669"/>
    <property type="project" value="InterPro"/>
</dbReference>
<dbReference type="Pfam" id="PF00079">
    <property type="entry name" value="Serpin"/>
    <property type="match status" value="1"/>
</dbReference>
<sequence>MNLAVFGTFQEGASLLKGSAPVASTVAQMKAVLSLLLPCLLAQVWLVPSSTPGPRLLEAQTGQETLPTPRAQRESSEGAWAPGEEEEYSQLTAGGQKLSRETSNLGFSLLRKIATRHDGNVVFSPLGLSQAMVALTLGAGDQSRAQLESGLSLGAPNQTQAADLPALFKQLRESLSRNPELGLAQGSFAFIHEDFDVKETFLNISKRYFDIECVTLNFRNVSQAKGLLNHYINKETRGKIPKLFDDINPDTKLILVDYILLKGKWLTPFDPVLTEMETFYLDKYKVIKVPMMYRAGKFASTFDKDFRCHILKLPYRGNATMLVVLMERMGDHLALEDYLTTDLVDTWLRKMKTRRMEVFLPKFKLDQKYEMHELLKQMGISRVFSPWADLSGLSVTARNLKVSKVLQRATIEVDEEGTEAVAGTLAEITAYSMPPIIKVDRPFHFMIYEETSRMLLFLGRVVNPTLL</sequence>
<dbReference type="SMART" id="SM00093">
    <property type="entry name" value="SERPIN"/>
    <property type="match status" value="1"/>
</dbReference>
<name>A0A5N4E199_CAMDR</name>
<dbReference type="GO" id="GO:0005615">
    <property type="term" value="C:extracellular space"/>
    <property type="evidence" value="ECO:0007669"/>
    <property type="project" value="InterPro"/>
</dbReference>
<evidence type="ECO:0000256" key="1">
    <source>
        <dbReference type="ARBA" id="ARBA00004613"/>
    </source>
</evidence>
<dbReference type="InterPro" id="IPR023796">
    <property type="entry name" value="Serpin_dom"/>
</dbReference>
<dbReference type="CDD" id="cd02055">
    <property type="entry name" value="serpinA10_PZI"/>
    <property type="match status" value="1"/>
</dbReference>
<keyword evidence="2" id="KW-0964">Secreted</keyword>
<dbReference type="EMBL" id="JWIN03000006">
    <property type="protein sequence ID" value="KAB1277117.1"/>
    <property type="molecule type" value="Genomic_DNA"/>
</dbReference>
<comment type="similarity">
    <text evidence="3">Belongs to the serpin family.</text>
</comment>
<dbReference type="SUPFAM" id="SSF56574">
    <property type="entry name" value="Serpins"/>
    <property type="match status" value="1"/>
</dbReference>
<evidence type="ECO:0000259" key="5">
    <source>
        <dbReference type="SMART" id="SM00093"/>
    </source>
</evidence>
<dbReference type="STRING" id="9838.ENSCDRP00005001755"/>
<dbReference type="Proteomes" id="UP000299084">
    <property type="component" value="Unassembled WGS sequence"/>
</dbReference>
<evidence type="ECO:0000256" key="3">
    <source>
        <dbReference type="RuleBase" id="RU000411"/>
    </source>
</evidence>
<dbReference type="FunFam" id="3.30.497.10:FF:000001">
    <property type="entry name" value="Serine protease inhibitor"/>
    <property type="match status" value="1"/>
</dbReference>
<evidence type="ECO:0000313" key="6">
    <source>
        <dbReference type="EMBL" id="KAB1277117.1"/>
    </source>
</evidence>
<dbReference type="InterPro" id="IPR033835">
    <property type="entry name" value="PZI_serpin_dom"/>
</dbReference>
<comment type="caution">
    <text evidence="6">The sequence shown here is derived from an EMBL/GenBank/DDBJ whole genome shotgun (WGS) entry which is preliminary data.</text>
</comment>
<comment type="subcellular location">
    <subcellularLocation>
        <location evidence="1">Secreted</location>
    </subcellularLocation>
</comment>
<dbReference type="PRINTS" id="PR00780">
    <property type="entry name" value="LEUSERPINII"/>
</dbReference>
<protein>
    <submittedName>
        <fullName evidence="6">Protein Z-dependent protease inhibitor</fullName>
    </submittedName>
</protein>
<dbReference type="PANTHER" id="PTHR11461">
    <property type="entry name" value="SERINE PROTEASE INHIBITOR, SERPIN"/>
    <property type="match status" value="1"/>
</dbReference>